<dbReference type="GO" id="GO:0006310">
    <property type="term" value="P:DNA recombination"/>
    <property type="evidence" value="ECO:0007669"/>
    <property type="project" value="UniProtKB-KW"/>
</dbReference>
<feature type="region of interest" description="Disordered" evidence="11">
    <location>
        <begin position="169"/>
        <end position="198"/>
    </location>
</feature>
<gene>
    <name evidence="13" type="ORF">Tci_359205</name>
</gene>
<evidence type="ECO:0000256" key="8">
    <source>
        <dbReference type="ARBA" id="ARBA00022932"/>
    </source>
</evidence>
<keyword evidence="6" id="KW-0229">DNA integration</keyword>
<keyword evidence="1" id="KW-0540">Nuclease</keyword>
<keyword evidence="5" id="KW-0460">Magnesium</keyword>
<name>A0A699HCF2_TANCI</name>
<reference evidence="13" key="1">
    <citation type="journal article" date="2019" name="Sci. Rep.">
        <title>Draft genome of Tanacetum cinerariifolium, the natural source of mosquito coil.</title>
        <authorList>
            <person name="Yamashiro T."/>
            <person name="Shiraishi A."/>
            <person name="Satake H."/>
            <person name="Nakayama K."/>
        </authorList>
    </citation>
    <scope>NUCLEOTIDE SEQUENCE</scope>
</reference>
<evidence type="ECO:0000259" key="12">
    <source>
        <dbReference type="Pfam" id="PF13976"/>
    </source>
</evidence>
<dbReference type="EMBL" id="BKCJ010135771">
    <property type="protein sequence ID" value="GEX87230.1"/>
    <property type="molecule type" value="Genomic_DNA"/>
</dbReference>
<evidence type="ECO:0000256" key="9">
    <source>
        <dbReference type="ARBA" id="ARBA00023172"/>
    </source>
</evidence>
<keyword evidence="9" id="KW-0233">DNA recombination</keyword>
<dbReference type="SUPFAM" id="SSF53098">
    <property type="entry name" value="Ribonuclease H-like"/>
    <property type="match status" value="1"/>
</dbReference>
<sequence length="819" mass="95462">MSPANKAHFEEEKEAIHLILTGIRDEIYSTVDACQTAQEMWEAIERLQQGESLNIQDVKTNLFWEFVNDQFLQQLQSEWSRFVTIVKQQHKLDEVSYHKLFDILKQYQKEVNELRAEILARNANTLALVATAQANQDPYYQTSKDKDMQKNLALIAKYFKKIYKPTNNNLRTSLNSRNKNVDTTPRYKNDNQSGQFGNQRTMNIVGAKENTRMKKLMSRNWKHITAIWQRFRKFLQLTHALIFEPVEKVQNDTGYNVFANDLQYSEQSKSISNTCIVETNDSNVIPESPDMCDDDIQNDQNDVESDNERESNSVWESCLVALQNKQTEFEKYKSFNERTVDYEKLKRKLNETLGQLAQKDIEIKEGLKTKAYEISVVKEKHDELIKQSLLTKSHYEGLIKQKTKVITDLKLKEEHDIDKMLSREKQLKFLNEIVYKRSQSIQTIHMMAPKVPTYNGRPTFSNPRYLKQALSEIPCLYAFPYEQSTHANILIPDEEETLAPEREKIVDNAWIKHSKDQFRAPSAQDMEILIQTCLMPLALKTQNDSFLFVHELKQEMHADLKYVESLEKEINKLESDKAKFSNMYDMILQEFKECDCLAQNISKQTESVSHKVYNELLQRFAKVEKHFISFEIALQKCKEQIVQLIQFIVDSRCTKHMTGNLKLLCNFVEKFLGFITSKASITISSQLVNFVMQIWRLSHLNIDYINLLSKKEIVIGLPKLKFIKDQLCSSCELSKAKRSSFKSKVVSSSKGRLNFLHRDLCGPVQIASINGKKYILVIVDDYSRYTWTLFLCSKDETPEVLKEFLTMIQRNLQAPVITV</sequence>
<dbReference type="GO" id="GO:0016787">
    <property type="term" value="F:hydrolase activity"/>
    <property type="evidence" value="ECO:0007669"/>
    <property type="project" value="UniProtKB-KW"/>
</dbReference>
<evidence type="ECO:0000256" key="6">
    <source>
        <dbReference type="ARBA" id="ARBA00022908"/>
    </source>
</evidence>
<feature type="domain" description="GAG-pre-integrase" evidence="12">
    <location>
        <begin position="696"/>
        <end position="735"/>
    </location>
</feature>
<dbReference type="GO" id="GO:0003887">
    <property type="term" value="F:DNA-directed DNA polymerase activity"/>
    <property type="evidence" value="ECO:0007669"/>
    <property type="project" value="UniProtKB-KW"/>
</dbReference>
<keyword evidence="10" id="KW-0175">Coiled coil</keyword>
<dbReference type="Gene3D" id="3.30.420.10">
    <property type="entry name" value="Ribonuclease H-like superfamily/Ribonuclease H"/>
    <property type="match status" value="1"/>
</dbReference>
<dbReference type="GO" id="GO:0046872">
    <property type="term" value="F:metal ion binding"/>
    <property type="evidence" value="ECO:0007669"/>
    <property type="project" value="UniProtKB-KW"/>
</dbReference>
<dbReference type="InterPro" id="IPR039537">
    <property type="entry name" value="Retrotran_Ty1/copia-like"/>
</dbReference>
<feature type="compositionally biased region" description="Low complexity" evidence="11">
    <location>
        <begin position="169"/>
        <end position="178"/>
    </location>
</feature>
<protein>
    <submittedName>
        <fullName evidence="13">Retrovirus-related Pol polyprotein from transposon TNT 1-94</fullName>
    </submittedName>
</protein>
<keyword evidence="8" id="KW-0808">Transferase</keyword>
<evidence type="ECO:0000256" key="7">
    <source>
        <dbReference type="ARBA" id="ARBA00022918"/>
    </source>
</evidence>
<dbReference type="GO" id="GO:0003964">
    <property type="term" value="F:RNA-directed DNA polymerase activity"/>
    <property type="evidence" value="ECO:0007669"/>
    <property type="project" value="UniProtKB-KW"/>
</dbReference>
<dbReference type="PANTHER" id="PTHR42648">
    <property type="entry name" value="TRANSPOSASE, PUTATIVE-RELATED"/>
    <property type="match status" value="1"/>
</dbReference>
<evidence type="ECO:0000256" key="3">
    <source>
        <dbReference type="ARBA" id="ARBA00022759"/>
    </source>
</evidence>
<keyword evidence="3" id="KW-0255">Endonuclease</keyword>
<dbReference type="Pfam" id="PF13976">
    <property type="entry name" value="gag_pre-integrs"/>
    <property type="match status" value="1"/>
</dbReference>
<dbReference type="GO" id="GO:0004519">
    <property type="term" value="F:endonuclease activity"/>
    <property type="evidence" value="ECO:0007669"/>
    <property type="project" value="UniProtKB-KW"/>
</dbReference>
<keyword evidence="2" id="KW-0479">Metal-binding</keyword>
<dbReference type="InterPro" id="IPR012337">
    <property type="entry name" value="RNaseH-like_sf"/>
</dbReference>
<dbReference type="GO" id="GO:0015074">
    <property type="term" value="P:DNA integration"/>
    <property type="evidence" value="ECO:0007669"/>
    <property type="project" value="UniProtKB-KW"/>
</dbReference>
<evidence type="ECO:0000256" key="1">
    <source>
        <dbReference type="ARBA" id="ARBA00022722"/>
    </source>
</evidence>
<evidence type="ECO:0000313" key="13">
    <source>
        <dbReference type="EMBL" id="GEX87230.1"/>
    </source>
</evidence>
<proteinExistence type="predicted"/>
<keyword evidence="4" id="KW-0378">Hydrolase</keyword>
<keyword evidence="8" id="KW-0239">DNA-directed DNA polymerase</keyword>
<feature type="non-terminal residue" evidence="13">
    <location>
        <position position="1"/>
    </location>
</feature>
<keyword evidence="8" id="KW-0548">Nucleotidyltransferase</keyword>
<accession>A0A699HCF2</accession>
<dbReference type="PANTHER" id="PTHR42648:SF11">
    <property type="entry name" value="TRANSPOSON TY4-P GAG-POL POLYPROTEIN"/>
    <property type="match status" value="1"/>
</dbReference>
<evidence type="ECO:0000256" key="4">
    <source>
        <dbReference type="ARBA" id="ARBA00022801"/>
    </source>
</evidence>
<keyword evidence="7" id="KW-0695">RNA-directed DNA polymerase</keyword>
<organism evidence="13">
    <name type="scientific">Tanacetum cinerariifolium</name>
    <name type="common">Dalmatian daisy</name>
    <name type="synonym">Chrysanthemum cinerariifolium</name>
    <dbReference type="NCBI Taxonomy" id="118510"/>
    <lineage>
        <taxon>Eukaryota</taxon>
        <taxon>Viridiplantae</taxon>
        <taxon>Streptophyta</taxon>
        <taxon>Embryophyta</taxon>
        <taxon>Tracheophyta</taxon>
        <taxon>Spermatophyta</taxon>
        <taxon>Magnoliopsida</taxon>
        <taxon>eudicotyledons</taxon>
        <taxon>Gunneridae</taxon>
        <taxon>Pentapetalae</taxon>
        <taxon>asterids</taxon>
        <taxon>campanulids</taxon>
        <taxon>Asterales</taxon>
        <taxon>Asteraceae</taxon>
        <taxon>Asteroideae</taxon>
        <taxon>Anthemideae</taxon>
        <taxon>Anthemidinae</taxon>
        <taxon>Tanacetum</taxon>
    </lineage>
</organism>
<evidence type="ECO:0000256" key="11">
    <source>
        <dbReference type="SAM" id="MobiDB-lite"/>
    </source>
</evidence>
<feature type="coiled-coil region" evidence="10">
    <location>
        <begin position="97"/>
        <end position="124"/>
    </location>
</feature>
<dbReference type="InterPro" id="IPR036397">
    <property type="entry name" value="RNaseH_sf"/>
</dbReference>
<evidence type="ECO:0000256" key="10">
    <source>
        <dbReference type="SAM" id="Coils"/>
    </source>
</evidence>
<comment type="caution">
    <text evidence="13">The sequence shown here is derived from an EMBL/GenBank/DDBJ whole genome shotgun (WGS) entry which is preliminary data.</text>
</comment>
<evidence type="ECO:0000256" key="2">
    <source>
        <dbReference type="ARBA" id="ARBA00022723"/>
    </source>
</evidence>
<dbReference type="AlphaFoldDB" id="A0A699HCF2"/>
<dbReference type="InterPro" id="IPR025724">
    <property type="entry name" value="GAG-pre-integrase_dom"/>
</dbReference>
<dbReference type="GO" id="GO:0003676">
    <property type="term" value="F:nucleic acid binding"/>
    <property type="evidence" value="ECO:0007669"/>
    <property type="project" value="InterPro"/>
</dbReference>
<evidence type="ECO:0000256" key="5">
    <source>
        <dbReference type="ARBA" id="ARBA00022842"/>
    </source>
</evidence>